<dbReference type="InterPro" id="IPR037171">
    <property type="entry name" value="NagB/RpiA_transferase-like"/>
</dbReference>
<dbReference type="PATRIC" id="fig|263475.3.peg.778"/>
<dbReference type="GO" id="GO:0006089">
    <property type="term" value="P:lactate metabolic process"/>
    <property type="evidence" value="ECO:0007669"/>
    <property type="project" value="UniProtKB-UniRule"/>
</dbReference>
<comment type="function">
    <text evidence="1">Is involved in L-lactate degradation and allows cells to grow with lactate as the sole carbon source.</text>
</comment>
<dbReference type="AlphaFoldDB" id="A0A0M0LJS3"/>
<gene>
    <name evidence="1" type="primary">lutC</name>
    <name evidence="3" type="ORF">AMD00_02225</name>
</gene>
<organism evidence="3 4">
    <name type="scientific">Viridibacillus arvi</name>
    <dbReference type="NCBI Taxonomy" id="263475"/>
    <lineage>
        <taxon>Bacteria</taxon>
        <taxon>Bacillati</taxon>
        <taxon>Bacillota</taxon>
        <taxon>Bacilli</taxon>
        <taxon>Bacillales</taxon>
        <taxon>Caryophanaceae</taxon>
        <taxon>Viridibacillus</taxon>
    </lineage>
</organism>
<evidence type="ECO:0000313" key="3">
    <source>
        <dbReference type="EMBL" id="KOO51330.1"/>
    </source>
</evidence>
<dbReference type="InterPro" id="IPR003741">
    <property type="entry name" value="LUD_dom"/>
</dbReference>
<dbReference type="STRING" id="263475.AMD00_02225"/>
<accession>A0A0M0LJS3</accession>
<name>A0A0M0LJS3_9BACL</name>
<feature type="domain" description="LUD" evidence="2">
    <location>
        <begin position="49"/>
        <end position="233"/>
    </location>
</feature>
<dbReference type="Gene3D" id="3.40.50.10420">
    <property type="entry name" value="NagB/RpiA/CoA transferase-like"/>
    <property type="match status" value="1"/>
</dbReference>
<dbReference type="PANTHER" id="PTHR43682:SF1">
    <property type="entry name" value="LACTATE UTILIZATION PROTEIN C"/>
    <property type="match status" value="1"/>
</dbReference>
<reference evidence="4" key="1">
    <citation type="submission" date="2015-08" db="EMBL/GenBank/DDBJ databases">
        <title>Fjat-10028 dsm 16317.</title>
        <authorList>
            <person name="Liu B."/>
            <person name="Wang J."/>
            <person name="Zhu Y."/>
            <person name="Liu G."/>
            <person name="Chen Q."/>
            <person name="Chen Z."/>
            <person name="Lan J."/>
            <person name="Che J."/>
            <person name="Ge C."/>
            <person name="Shi H."/>
            <person name="Pan Z."/>
            <person name="Liu X."/>
        </authorList>
    </citation>
    <scope>NUCLEOTIDE SEQUENCE [LARGE SCALE GENOMIC DNA]</scope>
    <source>
        <strain evidence="4">DSM 16317</strain>
    </source>
</reference>
<dbReference type="OrthoDB" id="9794157at2"/>
<dbReference type="Proteomes" id="UP000036867">
    <property type="component" value="Unassembled WGS sequence"/>
</dbReference>
<dbReference type="HAMAP" id="MF_02104">
    <property type="entry name" value="LutC"/>
    <property type="match status" value="1"/>
</dbReference>
<evidence type="ECO:0000313" key="4">
    <source>
        <dbReference type="Proteomes" id="UP000036867"/>
    </source>
</evidence>
<dbReference type="Pfam" id="PF02589">
    <property type="entry name" value="LUD_dom"/>
    <property type="match status" value="1"/>
</dbReference>
<dbReference type="InterPro" id="IPR022823">
    <property type="entry name" value="LutC"/>
</dbReference>
<dbReference type="EMBL" id="LILB01000001">
    <property type="protein sequence ID" value="KOO51330.1"/>
    <property type="molecule type" value="Genomic_DNA"/>
</dbReference>
<keyword evidence="4" id="KW-1185">Reference proteome</keyword>
<dbReference type="PANTHER" id="PTHR43682">
    <property type="entry name" value="LACTATE UTILIZATION PROTEIN C"/>
    <property type="match status" value="1"/>
</dbReference>
<dbReference type="GeneID" id="301134933"/>
<protein>
    <recommendedName>
        <fullName evidence="1">Lactate utilization protein C</fullName>
    </recommendedName>
</protein>
<sequence length="236" mass="26260">MIQQRAPFIKNIATALGREMNTTKKPERHWKYNPQAKTLADLSQDELVQVFQKQCNNIHTDYIETTAEQLKEVLANRVDMYGGGPVSIWQDERFDTFGLRNLLEEEWPQASVEVNEWTVENGDDNIKLAEKANVGITFSDITLAESATVVLFSTGGQGRSVSLLPQTYIAIIPKSTIVPRMTQAAQIISKKVQNGETVPPCINFISGPSNSADIEMNLVVGVHGPIKATYIIVEDR</sequence>
<dbReference type="SUPFAM" id="SSF100950">
    <property type="entry name" value="NagB/RpiA/CoA transferase-like"/>
    <property type="match status" value="1"/>
</dbReference>
<proteinExistence type="inferred from homology"/>
<dbReference type="RefSeq" id="WP_053415466.1">
    <property type="nucleotide sequence ID" value="NZ_LILB01000001.1"/>
</dbReference>
<evidence type="ECO:0000256" key="1">
    <source>
        <dbReference type="HAMAP-Rule" id="MF_02104"/>
    </source>
</evidence>
<comment type="similarity">
    <text evidence="1">Belongs to the LutC/YkgG family.</text>
</comment>
<evidence type="ECO:0000259" key="2">
    <source>
        <dbReference type="Pfam" id="PF02589"/>
    </source>
</evidence>
<comment type="caution">
    <text evidence="3">The sequence shown here is derived from an EMBL/GenBank/DDBJ whole genome shotgun (WGS) entry which is preliminary data.</text>
</comment>
<dbReference type="InterPro" id="IPR024185">
    <property type="entry name" value="FTHF_cligase-like_sf"/>
</dbReference>